<keyword evidence="2" id="KW-1133">Transmembrane helix</keyword>
<keyword evidence="2" id="KW-0812">Transmembrane</keyword>
<accession>A0ABV6VF47</accession>
<dbReference type="InterPro" id="IPR050721">
    <property type="entry name" value="Trk_Ktr_HKT_K-transport"/>
</dbReference>
<dbReference type="InterPro" id="IPR003148">
    <property type="entry name" value="RCK_N"/>
</dbReference>
<dbReference type="InterPro" id="IPR036291">
    <property type="entry name" value="NAD(P)-bd_dom_sf"/>
</dbReference>
<dbReference type="PANTHER" id="PTHR43833:SF11">
    <property type="entry name" value="VOLTAGE-GATED POTASSIUM CHANNEL KCH"/>
    <property type="match status" value="1"/>
</dbReference>
<feature type="compositionally biased region" description="Pro residues" evidence="1">
    <location>
        <begin position="628"/>
        <end position="644"/>
    </location>
</feature>
<feature type="transmembrane region" description="Helical" evidence="2">
    <location>
        <begin position="326"/>
        <end position="347"/>
    </location>
</feature>
<name>A0ABV6VF47_9ACTN</name>
<sequence>MTHPLNGTAAPAAESAAPLPPGHMIVCGGDALTHRLALELIHLYRERVTLVIPDPEQGHGPQLAALATEDGSVTVITGRSPDEATLIAAGIAEATALALTMDDDPAVTQAALLARGLNPRLRLVIRVFGNALGQRLEHLLDREADHADHAGGSTAVLSASETATPALVSAAVTDRNQLIPIDGGTFSVAESPIGAETEPGTVPLALLAPRTGNLVGSGDNPVHTLLPSAEQAAAATEAGTRAVLRLRHDPNPPALPGPRFPRLPLGALFSRRVRKAALGLAGFVAVITVATWLATGESPALSFYQVLMDVAAAGNPAEDAPLARQILQVLSVFAGMLIMPLVLALVLESLGALHNVSVLDRPRRSIADHIVIIGLGKVGSRVLERLAEMRVPVVAVERDPNALGVARARKLQVPVVIGDISQPEVYRDARISRCRTLMALTSNDSVNLEAVLYAREQRPDLRVVLRLFDDAFASTVYRALNASYPQVPTRSRSVSYLAAPAFAAAMMGRQVLAAIPVERQMLLVATLGVRGRVALAGRTVGDAFRPGGWRVVGLQGRGAPLHWNPDPGRLLTDEDRVVVVATREGLGLLLRRGAVGTAAEEAEAGELRETAPETDTELVEPWSGPITIPAPTPAPGSAPAPLPHLPRAQPSAPYPEEGD</sequence>
<feature type="region of interest" description="Disordered" evidence="1">
    <location>
        <begin position="599"/>
        <end position="659"/>
    </location>
</feature>
<organism evidence="4 5">
    <name type="scientific">Streptacidiphilus alkalitolerans</name>
    <dbReference type="NCBI Taxonomy" id="3342712"/>
    <lineage>
        <taxon>Bacteria</taxon>
        <taxon>Bacillati</taxon>
        <taxon>Actinomycetota</taxon>
        <taxon>Actinomycetes</taxon>
        <taxon>Kitasatosporales</taxon>
        <taxon>Streptomycetaceae</taxon>
        <taxon>Streptacidiphilus</taxon>
    </lineage>
</organism>
<dbReference type="Pfam" id="PF02254">
    <property type="entry name" value="TrkA_N"/>
    <property type="match status" value="2"/>
</dbReference>
<dbReference type="PROSITE" id="PS51201">
    <property type="entry name" value="RCK_N"/>
    <property type="match status" value="1"/>
</dbReference>
<dbReference type="PANTHER" id="PTHR43833">
    <property type="entry name" value="POTASSIUM CHANNEL PROTEIN 2-RELATED-RELATED"/>
    <property type="match status" value="1"/>
</dbReference>
<evidence type="ECO:0000313" key="5">
    <source>
        <dbReference type="Proteomes" id="UP001592582"/>
    </source>
</evidence>
<reference evidence="4 5" key="1">
    <citation type="submission" date="2024-09" db="EMBL/GenBank/DDBJ databases">
        <authorList>
            <person name="Lee S.D."/>
        </authorList>
    </citation>
    <scope>NUCLEOTIDE SEQUENCE [LARGE SCALE GENOMIC DNA]</scope>
    <source>
        <strain evidence="4 5">N1-1</strain>
    </source>
</reference>
<dbReference type="Proteomes" id="UP001592582">
    <property type="component" value="Unassembled WGS sequence"/>
</dbReference>
<comment type="caution">
    <text evidence="4">The sequence shown here is derived from an EMBL/GenBank/DDBJ whole genome shotgun (WGS) entry which is preliminary data.</text>
</comment>
<feature type="region of interest" description="Disordered" evidence="1">
    <location>
        <begin position="1"/>
        <end position="20"/>
    </location>
</feature>
<dbReference type="RefSeq" id="WP_380512769.1">
    <property type="nucleotide sequence ID" value="NZ_JBHEZX010000010.1"/>
</dbReference>
<evidence type="ECO:0000313" key="4">
    <source>
        <dbReference type="EMBL" id="MFC1412251.1"/>
    </source>
</evidence>
<protein>
    <submittedName>
        <fullName evidence="4">NAD-binding protein</fullName>
    </submittedName>
</protein>
<gene>
    <name evidence="4" type="ORF">ACEZDG_23565</name>
</gene>
<dbReference type="EMBL" id="JBHEZX010000010">
    <property type="protein sequence ID" value="MFC1412251.1"/>
    <property type="molecule type" value="Genomic_DNA"/>
</dbReference>
<feature type="domain" description="RCK N-terminal" evidence="3">
    <location>
        <begin position="367"/>
        <end position="488"/>
    </location>
</feature>
<feature type="transmembrane region" description="Helical" evidence="2">
    <location>
        <begin position="276"/>
        <end position="294"/>
    </location>
</feature>
<dbReference type="Gene3D" id="3.40.50.720">
    <property type="entry name" value="NAD(P)-binding Rossmann-like Domain"/>
    <property type="match status" value="2"/>
</dbReference>
<evidence type="ECO:0000256" key="1">
    <source>
        <dbReference type="SAM" id="MobiDB-lite"/>
    </source>
</evidence>
<keyword evidence="5" id="KW-1185">Reference proteome</keyword>
<keyword evidence="2" id="KW-0472">Membrane</keyword>
<dbReference type="SUPFAM" id="SSF51735">
    <property type="entry name" value="NAD(P)-binding Rossmann-fold domains"/>
    <property type="match status" value="2"/>
</dbReference>
<evidence type="ECO:0000256" key="2">
    <source>
        <dbReference type="SAM" id="Phobius"/>
    </source>
</evidence>
<evidence type="ECO:0000259" key="3">
    <source>
        <dbReference type="PROSITE" id="PS51201"/>
    </source>
</evidence>
<proteinExistence type="predicted"/>